<proteinExistence type="predicted"/>
<organism evidence="2 3">
    <name type="scientific">Puccinia coronata f. sp. avenae</name>
    <dbReference type="NCBI Taxonomy" id="200324"/>
    <lineage>
        <taxon>Eukaryota</taxon>
        <taxon>Fungi</taxon>
        <taxon>Dikarya</taxon>
        <taxon>Basidiomycota</taxon>
        <taxon>Pucciniomycotina</taxon>
        <taxon>Pucciniomycetes</taxon>
        <taxon>Pucciniales</taxon>
        <taxon>Pucciniaceae</taxon>
        <taxon>Puccinia</taxon>
    </lineage>
</organism>
<dbReference type="Proteomes" id="UP000235388">
    <property type="component" value="Unassembled WGS sequence"/>
</dbReference>
<protein>
    <submittedName>
        <fullName evidence="2">Uncharacterized protein</fullName>
    </submittedName>
</protein>
<dbReference type="AlphaFoldDB" id="A0A2N5VV99"/>
<reference evidence="2 3" key="1">
    <citation type="submission" date="2017-11" db="EMBL/GenBank/DDBJ databases">
        <title>De novo assembly and phasing of dikaryotic genomes from two isolates of Puccinia coronata f. sp. avenae, the causal agent of oat crown rust.</title>
        <authorList>
            <person name="Miller M.E."/>
            <person name="Zhang Y."/>
            <person name="Omidvar V."/>
            <person name="Sperschneider J."/>
            <person name="Schwessinger B."/>
            <person name="Raley C."/>
            <person name="Palmer J.M."/>
            <person name="Garnica D."/>
            <person name="Upadhyaya N."/>
            <person name="Rathjen J."/>
            <person name="Taylor J.M."/>
            <person name="Park R.F."/>
            <person name="Dodds P.N."/>
            <person name="Hirsch C.D."/>
            <person name="Kianian S.F."/>
            <person name="Figueroa M."/>
        </authorList>
    </citation>
    <scope>NUCLEOTIDE SEQUENCE [LARGE SCALE GENOMIC DNA]</scope>
    <source>
        <strain evidence="2">12NC29</strain>
    </source>
</reference>
<dbReference type="EMBL" id="PGCJ01000055">
    <property type="protein sequence ID" value="PLW53882.1"/>
    <property type="molecule type" value="Genomic_DNA"/>
</dbReference>
<evidence type="ECO:0000256" key="1">
    <source>
        <dbReference type="SAM" id="MobiDB-lite"/>
    </source>
</evidence>
<feature type="region of interest" description="Disordered" evidence="1">
    <location>
        <begin position="41"/>
        <end position="65"/>
    </location>
</feature>
<accession>A0A2N5VV99</accession>
<evidence type="ECO:0000313" key="2">
    <source>
        <dbReference type="EMBL" id="PLW53882.1"/>
    </source>
</evidence>
<evidence type="ECO:0000313" key="3">
    <source>
        <dbReference type="Proteomes" id="UP000235388"/>
    </source>
</evidence>
<gene>
    <name evidence="2" type="ORF">PCANC_09146</name>
</gene>
<sequence length="65" mass="6639">MGAKAFGLWKWYETGPPLSGGNRGPGLAEDAVAPVPAPTLLCQPRSHEDRHPPACPPPGGPAAGK</sequence>
<keyword evidence="3" id="KW-1185">Reference proteome</keyword>
<name>A0A2N5VV99_9BASI</name>
<comment type="caution">
    <text evidence="2">The sequence shown here is derived from an EMBL/GenBank/DDBJ whole genome shotgun (WGS) entry which is preliminary data.</text>
</comment>
<feature type="compositionally biased region" description="Pro residues" evidence="1">
    <location>
        <begin position="53"/>
        <end position="65"/>
    </location>
</feature>